<evidence type="ECO:0000313" key="4">
    <source>
        <dbReference type="EMBL" id="KFM76574.1"/>
    </source>
</evidence>
<dbReference type="InterPro" id="IPR007527">
    <property type="entry name" value="Znf_SWIM"/>
</dbReference>
<evidence type="ECO:0000256" key="1">
    <source>
        <dbReference type="PROSITE-ProRule" id="PRU00325"/>
    </source>
</evidence>
<evidence type="ECO:0000313" key="5">
    <source>
        <dbReference type="Proteomes" id="UP000054359"/>
    </source>
</evidence>
<proteinExistence type="predicted"/>
<keyword evidence="1" id="KW-0862">Zinc</keyword>
<dbReference type="AlphaFoldDB" id="A0A087UGT5"/>
<keyword evidence="5" id="KW-1185">Reference proteome</keyword>
<protein>
    <recommendedName>
        <fullName evidence="3">SWIM-type domain-containing protein</fullName>
    </recommendedName>
</protein>
<evidence type="ECO:0000256" key="2">
    <source>
        <dbReference type="SAM" id="MobiDB-lite"/>
    </source>
</evidence>
<dbReference type="GO" id="GO:0008270">
    <property type="term" value="F:zinc ion binding"/>
    <property type="evidence" value="ECO:0007669"/>
    <property type="project" value="UniProtKB-KW"/>
</dbReference>
<dbReference type="STRING" id="407821.A0A087UGT5"/>
<evidence type="ECO:0000259" key="3">
    <source>
        <dbReference type="PROSITE" id="PS50966"/>
    </source>
</evidence>
<dbReference type="Proteomes" id="UP000054359">
    <property type="component" value="Unassembled WGS sequence"/>
</dbReference>
<dbReference type="PROSITE" id="PS50966">
    <property type="entry name" value="ZF_SWIM"/>
    <property type="match status" value="1"/>
</dbReference>
<accession>A0A087UGT5</accession>
<reference evidence="4 5" key="1">
    <citation type="submission" date="2013-11" db="EMBL/GenBank/DDBJ databases">
        <title>Genome sequencing of Stegodyphus mimosarum.</title>
        <authorList>
            <person name="Bechsgaard J."/>
        </authorList>
    </citation>
    <scope>NUCLEOTIDE SEQUENCE [LARGE SCALE GENOMIC DNA]</scope>
</reference>
<dbReference type="EMBL" id="KK119731">
    <property type="protein sequence ID" value="KFM76574.1"/>
    <property type="molecule type" value="Genomic_DNA"/>
</dbReference>
<dbReference type="PANTHER" id="PTHR35385:SF2">
    <property type="entry name" value="PROTEIN B, PUTATIVE-RELATED"/>
    <property type="match status" value="1"/>
</dbReference>
<keyword evidence="1" id="KW-0479">Metal-binding</keyword>
<organism evidence="4 5">
    <name type="scientific">Stegodyphus mimosarum</name>
    <name type="common">African social velvet spider</name>
    <dbReference type="NCBI Taxonomy" id="407821"/>
    <lineage>
        <taxon>Eukaryota</taxon>
        <taxon>Metazoa</taxon>
        <taxon>Ecdysozoa</taxon>
        <taxon>Arthropoda</taxon>
        <taxon>Chelicerata</taxon>
        <taxon>Arachnida</taxon>
        <taxon>Araneae</taxon>
        <taxon>Araneomorphae</taxon>
        <taxon>Entelegynae</taxon>
        <taxon>Eresoidea</taxon>
        <taxon>Eresidae</taxon>
        <taxon>Stegodyphus</taxon>
    </lineage>
</organism>
<gene>
    <name evidence="4" type="ORF">X975_17671</name>
</gene>
<sequence>MELFRNILYTPNELAVEFVCLVMEKYYMKRMLEFANHRITKPLCMAYKLQTKAKDLDVHPTDENMYYVSSSENERTFYTVLQDMEMCDCAIGTQGNFCKHLWAVHMKLNINFRNLPKLLPKDFEEIAYLAMGYTKPKFFKSMKKSSIPDSDDASLPENVNLQNSQADKFKIREGNASKQTQDLSSTERKHSAFSSEIKKLNANFFRLAEIANENDSEGMLNAVCKMNVHLDKISTPAQLLSLFANKLNLKRPVTLKYNQRHSPEEKLEQA</sequence>
<feature type="region of interest" description="Disordered" evidence="2">
    <location>
        <begin position="166"/>
        <end position="189"/>
    </location>
</feature>
<feature type="non-terminal residue" evidence="4">
    <location>
        <position position="270"/>
    </location>
</feature>
<feature type="domain" description="SWIM-type" evidence="3">
    <location>
        <begin position="78"/>
        <end position="109"/>
    </location>
</feature>
<name>A0A087UGT5_STEMI</name>
<dbReference type="PANTHER" id="PTHR35385">
    <property type="entry name" value="PROTEIN B, PUTATIVE-RELATED-RELATED"/>
    <property type="match status" value="1"/>
</dbReference>
<keyword evidence="1" id="KW-0863">Zinc-finger</keyword>